<dbReference type="PRINTS" id="PR00727">
    <property type="entry name" value="LEADERPTASE"/>
</dbReference>
<evidence type="ECO:0000256" key="4">
    <source>
        <dbReference type="ARBA" id="ARBA00022801"/>
    </source>
</evidence>
<dbReference type="SUPFAM" id="SSF51306">
    <property type="entry name" value="LexA/Signal peptidase"/>
    <property type="match status" value="1"/>
</dbReference>
<reference evidence="10 11" key="1">
    <citation type="journal article" date="2019" name="BMC Genomics">
        <title>New insights from Opisthorchis felineus genome: update on genomics of the epidemiologically important liver flukes.</title>
        <authorList>
            <person name="Ershov N.I."/>
            <person name="Mordvinov V.A."/>
            <person name="Prokhortchouk E.B."/>
            <person name="Pakharukova M.Y."/>
            <person name="Gunbin K.V."/>
            <person name="Ustyantsev K."/>
            <person name="Genaev M.A."/>
            <person name="Blinov A.G."/>
            <person name="Mazur A."/>
            <person name="Boulygina E."/>
            <person name="Tsygankova S."/>
            <person name="Khrameeva E."/>
            <person name="Chekanov N."/>
            <person name="Fan G."/>
            <person name="Xiao A."/>
            <person name="Zhang H."/>
            <person name="Xu X."/>
            <person name="Yang H."/>
            <person name="Solovyev V."/>
            <person name="Lee S.M."/>
            <person name="Liu X."/>
            <person name="Afonnikov D.A."/>
            <person name="Skryabin K.G."/>
        </authorList>
    </citation>
    <scope>NUCLEOTIDE SEQUENCE [LARGE SCALE GENOMIC DNA]</scope>
    <source>
        <strain evidence="10">AK-0245</strain>
        <tissue evidence="10">Whole organism</tissue>
    </source>
</reference>
<dbReference type="PANTHER" id="PTHR12383:SF16">
    <property type="entry name" value="MITOCHONDRIAL INNER MEMBRANE PROTEASE SUBUNIT 1"/>
    <property type="match status" value="1"/>
</dbReference>
<evidence type="ECO:0000256" key="8">
    <source>
        <dbReference type="PIRSR" id="PIRSR600223-1"/>
    </source>
</evidence>
<dbReference type="PANTHER" id="PTHR12383">
    <property type="entry name" value="PROTEASE FAMILY S26 MITOCHONDRIAL INNER MEMBRANE PROTEASE-RELATED"/>
    <property type="match status" value="1"/>
</dbReference>
<feature type="active site" evidence="8">
    <location>
        <position position="81"/>
    </location>
</feature>
<organism evidence="10 11">
    <name type="scientific">Opisthorchis felineus</name>
    <dbReference type="NCBI Taxonomy" id="147828"/>
    <lineage>
        <taxon>Eukaryota</taxon>
        <taxon>Metazoa</taxon>
        <taxon>Spiralia</taxon>
        <taxon>Lophotrochozoa</taxon>
        <taxon>Platyhelminthes</taxon>
        <taxon>Trematoda</taxon>
        <taxon>Digenea</taxon>
        <taxon>Opisthorchiida</taxon>
        <taxon>Opisthorchiata</taxon>
        <taxon>Opisthorchiidae</taxon>
        <taxon>Opisthorchis</taxon>
    </lineage>
</organism>
<dbReference type="Proteomes" id="UP000308267">
    <property type="component" value="Unassembled WGS sequence"/>
</dbReference>
<dbReference type="EMBL" id="SJOL01009108">
    <property type="protein sequence ID" value="TGZ58835.1"/>
    <property type="molecule type" value="Genomic_DNA"/>
</dbReference>
<dbReference type="Pfam" id="PF10502">
    <property type="entry name" value="Peptidase_S26"/>
    <property type="match status" value="2"/>
</dbReference>
<feature type="active site" evidence="8">
    <location>
        <position position="36"/>
    </location>
</feature>
<comment type="caution">
    <text evidence="10">The sequence shown here is derived from an EMBL/GenBank/DDBJ whole genome shotgun (WGS) entry which is preliminary data.</text>
</comment>
<dbReference type="GO" id="GO:0004252">
    <property type="term" value="F:serine-type endopeptidase activity"/>
    <property type="evidence" value="ECO:0007669"/>
    <property type="project" value="InterPro"/>
</dbReference>
<keyword evidence="4" id="KW-0378">Hydrolase</keyword>
<dbReference type="InterPro" id="IPR052064">
    <property type="entry name" value="Mito_IMP1_subunit"/>
</dbReference>
<protein>
    <recommendedName>
        <fullName evidence="9">Peptidase S26 domain-containing protein</fullName>
    </recommendedName>
</protein>
<name>A0A4S2L715_OPIFE</name>
<keyword evidence="5" id="KW-0496">Mitochondrion</keyword>
<dbReference type="OrthoDB" id="308440at2759"/>
<keyword evidence="3" id="KW-0999">Mitochondrion inner membrane</keyword>
<dbReference type="InterPro" id="IPR036286">
    <property type="entry name" value="LexA/Signal_pep-like_sf"/>
</dbReference>
<dbReference type="InterPro" id="IPR000223">
    <property type="entry name" value="Pept_S26A_signal_pept_1"/>
</dbReference>
<evidence type="ECO:0000313" key="11">
    <source>
        <dbReference type="Proteomes" id="UP000308267"/>
    </source>
</evidence>
<evidence type="ECO:0000256" key="1">
    <source>
        <dbReference type="ARBA" id="ARBA00004273"/>
    </source>
</evidence>
<evidence type="ECO:0000313" key="10">
    <source>
        <dbReference type="EMBL" id="TGZ58835.1"/>
    </source>
</evidence>
<dbReference type="STRING" id="147828.A0A4S2L715"/>
<evidence type="ECO:0000259" key="9">
    <source>
        <dbReference type="Pfam" id="PF10502"/>
    </source>
</evidence>
<proteinExistence type="inferred from homology"/>
<keyword evidence="6" id="KW-0472">Membrane</keyword>
<evidence type="ECO:0000256" key="3">
    <source>
        <dbReference type="ARBA" id="ARBA00022792"/>
    </source>
</evidence>
<evidence type="ECO:0000256" key="2">
    <source>
        <dbReference type="ARBA" id="ARBA00011805"/>
    </source>
</evidence>
<dbReference type="AlphaFoldDB" id="A0A4S2L715"/>
<dbReference type="GO" id="GO:0042720">
    <property type="term" value="C:mitochondrial inner membrane peptidase complex"/>
    <property type="evidence" value="ECO:0007669"/>
    <property type="project" value="TreeGrafter"/>
</dbReference>
<dbReference type="InterPro" id="IPR019533">
    <property type="entry name" value="Peptidase_S26"/>
</dbReference>
<feature type="domain" description="Peptidase S26" evidence="9">
    <location>
        <begin position="103"/>
        <end position="144"/>
    </location>
</feature>
<dbReference type="GO" id="GO:0006465">
    <property type="term" value="P:signal peptide processing"/>
    <property type="evidence" value="ECO:0007669"/>
    <property type="project" value="InterPro"/>
</dbReference>
<comment type="subunit">
    <text evidence="2">Heterodimer of 2 subunits, IMMPL1 and IMMPL2.</text>
</comment>
<dbReference type="GO" id="GO:0006627">
    <property type="term" value="P:protein processing involved in protein targeting to mitochondrion"/>
    <property type="evidence" value="ECO:0007669"/>
    <property type="project" value="TreeGrafter"/>
</dbReference>
<dbReference type="Gene3D" id="2.10.109.10">
    <property type="entry name" value="Umud Fragment, subunit A"/>
    <property type="match status" value="1"/>
</dbReference>
<comment type="similarity">
    <text evidence="7">Belongs to the peptidase S26 family. IMP1 subfamily.</text>
</comment>
<comment type="subcellular location">
    <subcellularLocation>
        <location evidence="1">Mitochondrion inner membrane</location>
    </subcellularLocation>
</comment>
<keyword evidence="11" id="KW-1185">Reference proteome</keyword>
<evidence type="ECO:0000256" key="5">
    <source>
        <dbReference type="ARBA" id="ARBA00023128"/>
    </source>
</evidence>
<accession>A0A4S2L715</accession>
<gene>
    <name evidence="10" type="ORF">CRM22_009413</name>
</gene>
<dbReference type="CDD" id="cd06530">
    <property type="entry name" value="S26_SPase_I"/>
    <property type="match status" value="1"/>
</dbReference>
<feature type="domain" description="Peptidase S26" evidence="9">
    <location>
        <begin position="13"/>
        <end position="93"/>
    </location>
</feature>
<evidence type="ECO:0000256" key="6">
    <source>
        <dbReference type="ARBA" id="ARBA00023136"/>
    </source>
</evidence>
<evidence type="ECO:0000256" key="7">
    <source>
        <dbReference type="ARBA" id="ARBA00038445"/>
    </source>
</evidence>
<sequence>MLPKNLTHWLCAFGSSVVLYKYHSYVGTVVYCEGISMEPTVNHGDYLVVERISVLRGRIKKGDVVVAGQPRKSHNCSHVLKRIKALGEEQVTFWDEGHWRMATREIPADHIWLEGDNSVHSLDSRTYGPVPISHLEYRVLFRLWPLHQFGRLEPPKAIEASHPSTSRRPADSCADVVCLDAPAD</sequence>